<dbReference type="Proteomes" id="UP000010799">
    <property type="component" value="Chromosome"/>
</dbReference>
<proteinExistence type="predicted"/>
<keyword evidence="2" id="KW-1185">Reference proteome</keyword>
<gene>
    <name evidence="1" type="ordered locus">B488_06730</name>
</gene>
<reference evidence="1 2" key="1">
    <citation type="journal article" date="2012" name="Stand. Genomic Sci.">
        <title>Complete genome sequence of Liberibacter crescens BT-1.</title>
        <authorList>
            <person name="Leonard M.T."/>
            <person name="Fagen J.R."/>
            <person name="Davis-Richardson A.G."/>
            <person name="Davis M.J."/>
            <person name="Triplett E.W."/>
        </authorList>
    </citation>
    <scope>NUCLEOTIDE SEQUENCE [LARGE SCALE GENOMIC DNA]</scope>
    <source>
        <strain evidence="1 2">BT-1</strain>
    </source>
</reference>
<dbReference type="PATRIC" id="fig|1215343.11.peg.689"/>
<organism evidence="1 2">
    <name type="scientific">Liberibacter crescens (strain BT-1)</name>
    <dbReference type="NCBI Taxonomy" id="1215343"/>
    <lineage>
        <taxon>Bacteria</taxon>
        <taxon>Pseudomonadati</taxon>
        <taxon>Pseudomonadota</taxon>
        <taxon>Alphaproteobacteria</taxon>
        <taxon>Hyphomicrobiales</taxon>
        <taxon>Rhizobiaceae</taxon>
        <taxon>Liberibacter</taxon>
    </lineage>
</organism>
<sequence>MLNIKVSIIEAVDSKLSKEIAKVTTEVAEVKITLSWHHMIIKAFIALFPAYKK</sequence>
<dbReference type="EMBL" id="CP003789">
    <property type="protein sequence ID" value="AGA64665.1"/>
    <property type="molecule type" value="Genomic_DNA"/>
</dbReference>
<name>L0EUZ7_LIBCB</name>
<protein>
    <submittedName>
        <fullName evidence="1">Uncharacterized protein</fullName>
    </submittedName>
</protein>
<dbReference type="HOGENOM" id="CLU_3063088_0_0_5"/>
<dbReference type="AlphaFoldDB" id="L0EUZ7"/>
<evidence type="ECO:0000313" key="2">
    <source>
        <dbReference type="Proteomes" id="UP000010799"/>
    </source>
</evidence>
<evidence type="ECO:0000313" key="1">
    <source>
        <dbReference type="EMBL" id="AGA64665.1"/>
    </source>
</evidence>
<dbReference type="KEGG" id="lcc:B488_06730"/>
<accession>L0EUZ7</accession>